<dbReference type="InterPro" id="IPR032774">
    <property type="entry name" value="WG_beta_rep"/>
</dbReference>
<sequence>MKKSVFIFSLLILCSFIGFSQIISGVDEVGTVSEDLISIKRAGKWAFIDSQGKMVINYRSDLLADEKTTNPLFKNGLCAIQEIKDGIPYYGFINTKGETVIPAEYLQITDFENGYAIALKVSQKSRGKSMLGKEIIDNYYDEVLIDKNGNVVEYLYGPKLITLSKGYYKAPVITSKRVSKNLVAARTDDGKWKIFKI</sequence>
<proteinExistence type="predicted"/>
<dbReference type="PANTHER" id="PTHR37841:SF1">
    <property type="entry name" value="DUF3298 DOMAIN-CONTAINING PROTEIN"/>
    <property type="match status" value="1"/>
</dbReference>
<organism evidence="1 2">
    <name type="scientific">Abyssalbus ytuae</name>
    <dbReference type="NCBI Taxonomy" id="2926907"/>
    <lineage>
        <taxon>Bacteria</taxon>
        <taxon>Pseudomonadati</taxon>
        <taxon>Bacteroidota</taxon>
        <taxon>Flavobacteriia</taxon>
        <taxon>Flavobacteriales</taxon>
        <taxon>Flavobacteriaceae</taxon>
        <taxon>Abyssalbus</taxon>
    </lineage>
</organism>
<evidence type="ECO:0000313" key="1">
    <source>
        <dbReference type="EMBL" id="UOB17032.1"/>
    </source>
</evidence>
<dbReference type="EMBL" id="CP094358">
    <property type="protein sequence ID" value="UOB17032.1"/>
    <property type="molecule type" value="Genomic_DNA"/>
</dbReference>
<reference evidence="1" key="1">
    <citation type="submission" date="2022-03" db="EMBL/GenBank/DDBJ databases">
        <title>Description of Abyssus ytuae gen. nov., sp. nov., a novel member of the family Flavobacteriaceae isolated from the sediment of Mariana Trench.</title>
        <authorList>
            <person name="Zhang J."/>
            <person name="Xu X."/>
        </authorList>
    </citation>
    <scope>NUCLEOTIDE SEQUENCE</scope>
    <source>
        <strain evidence="1">MT3330</strain>
    </source>
</reference>
<protein>
    <submittedName>
        <fullName evidence="1">WG repeat-containing protein</fullName>
    </submittedName>
</protein>
<name>A0A9E6ZXL4_9FLAO</name>
<accession>A0A9E6ZXL4</accession>
<dbReference type="RefSeq" id="WP_255842295.1">
    <property type="nucleotide sequence ID" value="NZ_CP094358.1"/>
</dbReference>
<dbReference type="Pfam" id="PF14903">
    <property type="entry name" value="WG_beta_rep"/>
    <property type="match status" value="1"/>
</dbReference>
<keyword evidence="2" id="KW-1185">Reference proteome</keyword>
<gene>
    <name evidence="1" type="ORF">MQE35_14990</name>
</gene>
<dbReference type="PANTHER" id="PTHR37841">
    <property type="entry name" value="GLR2918 PROTEIN"/>
    <property type="match status" value="1"/>
</dbReference>
<evidence type="ECO:0000313" key="2">
    <source>
        <dbReference type="Proteomes" id="UP000831290"/>
    </source>
</evidence>
<dbReference type="Proteomes" id="UP000831290">
    <property type="component" value="Chromosome"/>
</dbReference>
<dbReference type="KEGG" id="fbm:MQE35_14990"/>
<dbReference type="AlphaFoldDB" id="A0A9E6ZXL4"/>